<dbReference type="AlphaFoldDB" id="A0A1D8TUE0"/>
<dbReference type="GO" id="GO:0009252">
    <property type="term" value="P:peptidoglycan biosynthetic process"/>
    <property type="evidence" value="ECO:0007669"/>
    <property type="project" value="UniProtKB-KW"/>
</dbReference>
<dbReference type="GO" id="GO:0008360">
    <property type="term" value="P:regulation of cell shape"/>
    <property type="evidence" value="ECO:0007669"/>
    <property type="project" value="UniProtKB-KW"/>
</dbReference>
<dbReference type="EMBL" id="CP017599">
    <property type="protein sequence ID" value="AOX01261.1"/>
    <property type="molecule type" value="Genomic_DNA"/>
</dbReference>
<proteinExistence type="predicted"/>
<dbReference type="InterPro" id="IPR050644">
    <property type="entry name" value="PG_Glycine_Bridge_Synth"/>
</dbReference>
<dbReference type="InterPro" id="IPR038740">
    <property type="entry name" value="BioF2-like_GNAT_dom"/>
</dbReference>
<dbReference type="Pfam" id="PF13480">
    <property type="entry name" value="Acetyltransf_6"/>
    <property type="match status" value="1"/>
</dbReference>
<dbReference type="Proteomes" id="UP000177870">
    <property type="component" value="Chromosome"/>
</dbReference>
<dbReference type="PANTHER" id="PTHR36174">
    <property type="entry name" value="LIPID II:GLYCINE GLYCYLTRANSFERASE"/>
    <property type="match status" value="1"/>
</dbReference>
<dbReference type="PANTHER" id="PTHR36174:SF1">
    <property type="entry name" value="LIPID II:GLYCINE GLYCYLTRANSFERASE"/>
    <property type="match status" value="1"/>
</dbReference>
<accession>A0A1D8TUE0</accession>
<sequence>MDSKIIDFLSPLWGETLKQLRHDIYHIADYFTLESRRNQGIPEAIVIADGDKIFFVPYLLRKCDDICDQDSGDLFDVVSPYGYPGILLSEAAASTPGFANAAMAEFKRVLSVKGVCSAFLRLHPILNHNINELFNPNPFTFNGETISIDLTLPESKLWSHTRKDHRNKINKCKRAGMTARMVPFKDYIQEFIEVYQETMDRVGASGFYYFNYDYFVGLLETLGEQLHLCIVELDNQIISAGIYTECCGIVQAVLGGTKTQFFKQSPSVLETDFVRLWAKERGNEFLHLGGGVGGAKDSLYNFKAGFSKQRHTFLTLRLITDQEKYRYLVDLRAKALNTDPEKLLHSKFFPAYRCNH</sequence>
<organism evidence="2 3">
    <name type="scientific">Moorena producens PAL-8-15-08-1</name>
    <dbReference type="NCBI Taxonomy" id="1458985"/>
    <lineage>
        <taxon>Bacteria</taxon>
        <taxon>Bacillati</taxon>
        <taxon>Cyanobacteriota</taxon>
        <taxon>Cyanophyceae</taxon>
        <taxon>Coleofasciculales</taxon>
        <taxon>Coleofasciculaceae</taxon>
        <taxon>Moorena</taxon>
    </lineage>
</organism>
<dbReference type="InterPro" id="IPR016181">
    <property type="entry name" value="Acyl_CoA_acyltransferase"/>
</dbReference>
<evidence type="ECO:0000259" key="1">
    <source>
        <dbReference type="Pfam" id="PF13480"/>
    </source>
</evidence>
<evidence type="ECO:0000313" key="2">
    <source>
        <dbReference type="EMBL" id="AOX01261.1"/>
    </source>
</evidence>
<feature type="domain" description="BioF2-like acetyltransferase" evidence="1">
    <location>
        <begin position="160"/>
        <end position="291"/>
    </location>
</feature>
<dbReference type="RefSeq" id="WP_070393705.1">
    <property type="nucleotide sequence ID" value="NZ_CP017599.1"/>
</dbReference>
<dbReference type="STRING" id="1458985.BJP34_19085"/>
<dbReference type="GO" id="GO:0016755">
    <property type="term" value="F:aminoacyltransferase activity"/>
    <property type="evidence" value="ECO:0007669"/>
    <property type="project" value="InterPro"/>
</dbReference>
<dbReference type="Gene3D" id="3.40.630.30">
    <property type="match status" value="1"/>
</dbReference>
<reference evidence="3" key="1">
    <citation type="submission" date="2016-10" db="EMBL/GenBank/DDBJ databases">
        <title>Comparative genomics uncovers the prolific and rare metabolic potential of the cyanobacterial genus Moorea.</title>
        <authorList>
            <person name="Leao T."/>
            <person name="Castelao G."/>
            <person name="Korobeynikov A."/>
            <person name="Monroe E.A."/>
            <person name="Podell S."/>
            <person name="Glukhov E."/>
            <person name="Allen E."/>
            <person name="Gerwick W.H."/>
            <person name="Gerwick L."/>
        </authorList>
    </citation>
    <scope>NUCLEOTIDE SEQUENCE [LARGE SCALE GENOMIC DNA]</scope>
    <source>
        <strain evidence="3">PAL-8-15-08-1</strain>
    </source>
</reference>
<protein>
    <submittedName>
        <fullName evidence="2">FemAB family protein</fullName>
    </submittedName>
</protein>
<dbReference type="GO" id="GO:0071555">
    <property type="term" value="P:cell wall organization"/>
    <property type="evidence" value="ECO:0007669"/>
    <property type="project" value="UniProtKB-KW"/>
</dbReference>
<dbReference type="SUPFAM" id="SSF55729">
    <property type="entry name" value="Acyl-CoA N-acyltransferases (Nat)"/>
    <property type="match status" value="1"/>
</dbReference>
<evidence type="ECO:0000313" key="3">
    <source>
        <dbReference type="Proteomes" id="UP000177870"/>
    </source>
</evidence>
<dbReference type="OrthoDB" id="9785911at2"/>
<dbReference type="KEGG" id="mpro:BJP34_19085"/>
<gene>
    <name evidence="2" type="ORF">BJP34_19085</name>
</gene>
<name>A0A1D8TUE0_9CYAN</name>